<dbReference type="PANTHER" id="PTHR48111">
    <property type="entry name" value="REGULATOR OF RPOS"/>
    <property type="match status" value="1"/>
</dbReference>
<dbReference type="InterPro" id="IPR011006">
    <property type="entry name" value="CheY-like_superfamily"/>
</dbReference>
<comment type="caution">
    <text evidence="11">The sequence shown here is derived from an EMBL/GenBank/DDBJ whole genome shotgun (WGS) entry which is preliminary data.</text>
</comment>
<feature type="region of interest" description="Disordered" evidence="8">
    <location>
        <begin position="248"/>
        <end position="271"/>
    </location>
</feature>
<dbReference type="GO" id="GO:0006355">
    <property type="term" value="P:regulation of DNA-templated transcription"/>
    <property type="evidence" value="ECO:0007669"/>
    <property type="project" value="InterPro"/>
</dbReference>
<dbReference type="PROSITE" id="PS51755">
    <property type="entry name" value="OMPR_PHOB"/>
    <property type="match status" value="1"/>
</dbReference>
<dbReference type="InterPro" id="IPR016032">
    <property type="entry name" value="Sig_transdc_resp-reg_C-effctor"/>
</dbReference>
<evidence type="ECO:0000313" key="11">
    <source>
        <dbReference type="EMBL" id="MBB0229516.1"/>
    </source>
</evidence>
<dbReference type="GO" id="GO:0005829">
    <property type="term" value="C:cytosol"/>
    <property type="evidence" value="ECO:0007669"/>
    <property type="project" value="TreeGrafter"/>
</dbReference>
<evidence type="ECO:0000256" key="4">
    <source>
        <dbReference type="ARBA" id="ARBA00023125"/>
    </source>
</evidence>
<evidence type="ECO:0000259" key="9">
    <source>
        <dbReference type="PROSITE" id="PS50110"/>
    </source>
</evidence>
<evidence type="ECO:0000256" key="8">
    <source>
        <dbReference type="SAM" id="MobiDB-lite"/>
    </source>
</evidence>
<evidence type="ECO:0000259" key="10">
    <source>
        <dbReference type="PROSITE" id="PS51755"/>
    </source>
</evidence>
<dbReference type="InterPro" id="IPR001867">
    <property type="entry name" value="OmpR/PhoB-type_DNA-bd"/>
</dbReference>
<keyword evidence="5" id="KW-0804">Transcription</keyword>
<dbReference type="InterPro" id="IPR039420">
    <property type="entry name" value="WalR-like"/>
</dbReference>
<dbReference type="SMART" id="SM00448">
    <property type="entry name" value="REC"/>
    <property type="match status" value="1"/>
</dbReference>
<proteinExistence type="predicted"/>
<keyword evidence="4 7" id="KW-0238">DNA-binding</keyword>
<reference evidence="12" key="1">
    <citation type="submission" date="2019-10" db="EMBL/GenBank/DDBJ databases">
        <title>Streptomyces sp. nov., a novel actinobacterium isolated from alkaline environment.</title>
        <authorList>
            <person name="Golinska P."/>
        </authorList>
    </citation>
    <scope>NUCLEOTIDE SEQUENCE [LARGE SCALE GENOMIC DNA]</scope>
    <source>
        <strain evidence="12">DSM 42108</strain>
    </source>
</reference>
<dbReference type="CDD" id="cd00383">
    <property type="entry name" value="trans_reg_C"/>
    <property type="match status" value="1"/>
</dbReference>
<dbReference type="InterPro" id="IPR036388">
    <property type="entry name" value="WH-like_DNA-bd_sf"/>
</dbReference>
<dbReference type="AlphaFoldDB" id="A0A7W3T281"/>
<dbReference type="Pfam" id="PF00072">
    <property type="entry name" value="Response_reg"/>
    <property type="match status" value="1"/>
</dbReference>
<dbReference type="GO" id="GO:0000976">
    <property type="term" value="F:transcription cis-regulatory region binding"/>
    <property type="evidence" value="ECO:0007669"/>
    <property type="project" value="TreeGrafter"/>
</dbReference>
<evidence type="ECO:0000256" key="6">
    <source>
        <dbReference type="PROSITE-ProRule" id="PRU00169"/>
    </source>
</evidence>
<evidence type="ECO:0000256" key="1">
    <source>
        <dbReference type="ARBA" id="ARBA00022553"/>
    </source>
</evidence>
<feature type="DNA-binding region" description="OmpR/PhoB-type" evidence="7">
    <location>
        <begin position="111"/>
        <end position="211"/>
    </location>
</feature>
<dbReference type="Gene3D" id="3.40.50.2300">
    <property type="match status" value="1"/>
</dbReference>
<dbReference type="GO" id="GO:0032993">
    <property type="term" value="C:protein-DNA complex"/>
    <property type="evidence" value="ECO:0007669"/>
    <property type="project" value="TreeGrafter"/>
</dbReference>
<dbReference type="PROSITE" id="PS50110">
    <property type="entry name" value="RESPONSE_REGULATORY"/>
    <property type="match status" value="1"/>
</dbReference>
<sequence length="271" mass="29615">MQRHGYDAFVASSGGDVLETYHACDLILLDTDLPDLDGISVCQAIRSDSEVPIIGFTPAEAEVDRVLLLEAGCDDCVEIPYRARELMARIKAIFRRTGPSRATEETDRGEHDRMEFGPLVIDSSRREVCLDGLPLALTRKEFDLLYTLATEPERIFQRPELMSLVWDYPVDTRIGVQASRTIDTHVSSLRGKLGSGEWITTIRGVGFRFGCPPGTGAGGGAPRATGRAAQCKKRHRVCATQPLVKANTVRGATEKAQARPTEPLSTSPSTT</sequence>
<keyword evidence="3" id="KW-0805">Transcription regulation</keyword>
<dbReference type="Proteomes" id="UP000530234">
    <property type="component" value="Unassembled WGS sequence"/>
</dbReference>
<evidence type="ECO:0000256" key="3">
    <source>
        <dbReference type="ARBA" id="ARBA00023015"/>
    </source>
</evidence>
<name>A0A7W3T281_9ACTN</name>
<keyword evidence="2" id="KW-0902">Two-component regulatory system</keyword>
<dbReference type="PANTHER" id="PTHR48111:SF1">
    <property type="entry name" value="TWO-COMPONENT RESPONSE REGULATOR ORR33"/>
    <property type="match status" value="1"/>
</dbReference>
<dbReference type="SUPFAM" id="SSF46894">
    <property type="entry name" value="C-terminal effector domain of the bipartite response regulators"/>
    <property type="match status" value="1"/>
</dbReference>
<protein>
    <submittedName>
        <fullName evidence="11">Response regulator</fullName>
    </submittedName>
</protein>
<keyword evidence="12" id="KW-1185">Reference proteome</keyword>
<feature type="domain" description="Response regulatory" evidence="9">
    <location>
        <begin position="1"/>
        <end position="94"/>
    </location>
</feature>
<evidence type="ECO:0000313" key="12">
    <source>
        <dbReference type="Proteomes" id="UP000530234"/>
    </source>
</evidence>
<dbReference type="Gene3D" id="6.10.250.690">
    <property type="match status" value="1"/>
</dbReference>
<dbReference type="Pfam" id="PF00486">
    <property type="entry name" value="Trans_reg_C"/>
    <property type="match status" value="1"/>
</dbReference>
<accession>A0A7W3T281</accession>
<dbReference type="EMBL" id="VKHS01000131">
    <property type="protein sequence ID" value="MBB0229516.1"/>
    <property type="molecule type" value="Genomic_DNA"/>
</dbReference>
<evidence type="ECO:0000256" key="7">
    <source>
        <dbReference type="PROSITE-ProRule" id="PRU01091"/>
    </source>
</evidence>
<organism evidence="11 12">
    <name type="scientific">Streptomyces calidiresistens</name>
    <dbReference type="NCBI Taxonomy" id="1485586"/>
    <lineage>
        <taxon>Bacteria</taxon>
        <taxon>Bacillati</taxon>
        <taxon>Actinomycetota</taxon>
        <taxon>Actinomycetes</taxon>
        <taxon>Kitasatosporales</taxon>
        <taxon>Streptomycetaceae</taxon>
        <taxon>Streptomyces</taxon>
    </lineage>
</organism>
<evidence type="ECO:0000256" key="2">
    <source>
        <dbReference type="ARBA" id="ARBA00023012"/>
    </source>
</evidence>
<evidence type="ECO:0000256" key="5">
    <source>
        <dbReference type="ARBA" id="ARBA00023163"/>
    </source>
</evidence>
<gene>
    <name evidence="11" type="ORF">FOE67_08305</name>
</gene>
<dbReference type="GO" id="GO:0000156">
    <property type="term" value="F:phosphorelay response regulator activity"/>
    <property type="evidence" value="ECO:0007669"/>
    <property type="project" value="TreeGrafter"/>
</dbReference>
<keyword evidence="1 6" id="KW-0597">Phosphoprotein</keyword>
<dbReference type="Gene3D" id="1.10.10.10">
    <property type="entry name" value="Winged helix-like DNA-binding domain superfamily/Winged helix DNA-binding domain"/>
    <property type="match status" value="1"/>
</dbReference>
<feature type="compositionally biased region" description="Low complexity" evidence="8">
    <location>
        <begin position="260"/>
        <end position="271"/>
    </location>
</feature>
<dbReference type="SMART" id="SM00862">
    <property type="entry name" value="Trans_reg_C"/>
    <property type="match status" value="1"/>
</dbReference>
<dbReference type="InterPro" id="IPR001789">
    <property type="entry name" value="Sig_transdc_resp-reg_receiver"/>
</dbReference>
<feature type="modified residue" description="4-aspartylphosphate" evidence="6">
    <location>
        <position position="30"/>
    </location>
</feature>
<feature type="domain" description="OmpR/PhoB-type" evidence="10">
    <location>
        <begin position="111"/>
        <end position="211"/>
    </location>
</feature>
<dbReference type="SUPFAM" id="SSF52172">
    <property type="entry name" value="CheY-like"/>
    <property type="match status" value="1"/>
</dbReference>